<gene>
    <name evidence="2" type="ORF">H261_17918</name>
</gene>
<reference evidence="2 3" key="1">
    <citation type="journal article" date="2014" name="Genome Announc.">
        <title>Draft Genome Sequence of Magnetospirillum sp. Strain SO-1, a Freshwater Magnetotactic Bacterium Isolated from the Ol'khovka River, Russia.</title>
        <authorList>
            <person name="Grouzdev D.S."/>
            <person name="Dziuba M.V."/>
            <person name="Sukhacheva M.S."/>
            <person name="Mardanov A.V."/>
            <person name="Beletskiy A.V."/>
            <person name="Kuznetsov B.B."/>
            <person name="Skryabin K.G."/>
        </authorList>
    </citation>
    <scope>NUCLEOTIDE SEQUENCE [LARGE SCALE GENOMIC DNA]</scope>
    <source>
        <strain evidence="2 3">SO-1</strain>
    </source>
</reference>
<name>M3A6Z0_9PROT</name>
<feature type="transmembrane region" description="Helical" evidence="1">
    <location>
        <begin position="6"/>
        <end position="22"/>
    </location>
</feature>
<keyword evidence="1" id="KW-1133">Transmembrane helix</keyword>
<proteinExistence type="predicted"/>
<keyword evidence="1" id="KW-0812">Transmembrane</keyword>
<comment type="caution">
    <text evidence="2">The sequence shown here is derived from an EMBL/GenBank/DDBJ whole genome shotgun (WGS) entry which is preliminary data.</text>
</comment>
<dbReference type="STRING" id="1244869.H261_17918"/>
<sequence length="79" mass="8844">MFGKILLTIAVIAFIWFGFKYLSRLAELRRRDEAEKAPPPHSPPKDAAGEAETMVECRVCGTWQPGRSARSCGRSDCPY</sequence>
<dbReference type="RefSeq" id="WP_008620240.1">
    <property type="nucleotide sequence ID" value="NZ_AONQ01000061.1"/>
</dbReference>
<dbReference type="eggNOG" id="ENOG5033DHC">
    <property type="taxonomic scope" value="Bacteria"/>
</dbReference>
<dbReference type="EMBL" id="AONQ01000061">
    <property type="protein sequence ID" value="EME68553.1"/>
    <property type="molecule type" value="Genomic_DNA"/>
</dbReference>
<dbReference type="OrthoDB" id="7365102at2"/>
<protein>
    <submittedName>
        <fullName evidence="2">Uncharacterized protein</fullName>
    </submittedName>
</protein>
<dbReference type="PATRIC" id="fig|1244869.3.peg.3584"/>
<organism evidence="2 3">
    <name type="scientific">Paramagnetospirillum caucaseum</name>
    <dbReference type="NCBI Taxonomy" id="1244869"/>
    <lineage>
        <taxon>Bacteria</taxon>
        <taxon>Pseudomonadati</taxon>
        <taxon>Pseudomonadota</taxon>
        <taxon>Alphaproteobacteria</taxon>
        <taxon>Rhodospirillales</taxon>
        <taxon>Magnetospirillaceae</taxon>
        <taxon>Paramagnetospirillum</taxon>
    </lineage>
</organism>
<keyword evidence="3" id="KW-1185">Reference proteome</keyword>
<dbReference type="Proteomes" id="UP000011744">
    <property type="component" value="Unassembled WGS sequence"/>
</dbReference>
<keyword evidence="1" id="KW-0472">Membrane</keyword>
<evidence type="ECO:0000313" key="3">
    <source>
        <dbReference type="Proteomes" id="UP000011744"/>
    </source>
</evidence>
<evidence type="ECO:0000313" key="2">
    <source>
        <dbReference type="EMBL" id="EME68553.1"/>
    </source>
</evidence>
<dbReference type="AlphaFoldDB" id="M3A6Z0"/>
<evidence type="ECO:0000256" key="1">
    <source>
        <dbReference type="SAM" id="Phobius"/>
    </source>
</evidence>
<accession>M3A6Z0</accession>